<protein>
    <submittedName>
        <fullName evidence="2">Uncharacterized protein</fullName>
    </submittedName>
</protein>
<dbReference type="EMBL" id="JAJSOW010000055">
    <property type="protein sequence ID" value="KAI9188566.1"/>
    <property type="molecule type" value="Genomic_DNA"/>
</dbReference>
<dbReference type="AlphaFoldDB" id="A0AAD5NYS2"/>
<name>A0AAD5NYS2_ACENE</name>
<feature type="compositionally biased region" description="Polar residues" evidence="1">
    <location>
        <begin position="1"/>
        <end position="17"/>
    </location>
</feature>
<comment type="caution">
    <text evidence="2">The sequence shown here is derived from an EMBL/GenBank/DDBJ whole genome shotgun (WGS) entry which is preliminary data.</text>
</comment>
<proteinExistence type="predicted"/>
<evidence type="ECO:0000256" key="1">
    <source>
        <dbReference type="SAM" id="MobiDB-lite"/>
    </source>
</evidence>
<gene>
    <name evidence="2" type="ORF">LWI28_027818</name>
</gene>
<evidence type="ECO:0000313" key="3">
    <source>
        <dbReference type="Proteomes" id="UP001064489"/>
    </source>
</evidence>
<dbReference type="Proteomes" id="UP001064489">
    <property type="component" value="Unassembled WGS sequence"/>
</dbReference>
<sequence length="84" mass="9273">MISRNSSAESNRQNQDSVVRKKEVWKLEEEIEKVIENEVALGCCFVVALVVSLSDSVFGLDNMVHGVSFFLVAGLRGSVMSYCS</sequence>
<evidence type="ECO:0000313" key="2">
    <source>
        <dbReference type="EMBL" id="KAI9188566.1"/>
    </source>
</evidence>
<reference evidence="2" key="2">
    <citation type="submission" date="2023-02" db="EMBL/GenBank/DDBJ databases">
        <authorList>
            <person name="Swenson N.G."/>
            <person name="Wegrzyn J.L."/>
            <person name="Mcevoy S.L."/>
        </authorList>
    </citation>
    <scope>NUCLEOTIDE SEQUENCE</scope>
    <source>
        <strain evidence="2">91603</strain>
        <tissue evidence="2">Leaf</tissue>
    </source>
</reference>
<feature type="region of interest" description="Disordered" evidence="1">
    <location>
        <begin position="1"/>
        <end position="20"/>
    </location>
</feature>
<keyword evidence="3" id="KW-1185">Reference proteome</keyword>
<accession>A0AAD5NYS2</accession>
<reference evidence="2" key="1">
    <citation type="journal article" date="2022" name="Plant J.">
        <title>Strategies of tolerance reflected in two North American maple genomes.</title>
        <authorList>
            <person name="McEvoy S.L."/>
            <person name="Sezen U.U."/>
            <person name="Trouern-Trend A."/>
            <person name="McMahon S.M."/>
            <person name="Schaberg P.G."/>
            <person name="Yang J."/>
            <person name="Wegrzyn J.L."/>
            <person name="Swenson N.G."/>
        </authorList>
    </citation>
    <scope>NUCLEOTIDE SEQUENCE</scope>
    <source>
        <strain evidence="2">91603</strain>
    </source>
</reference>
<organism evidence="2 3">
    <name type="scientific">Acer negundo</name>
    <name type="common">Box elder</name>
    <dbReference type="NCBI Taxonomy" id="4023"/>
    <lineage>
        <taxon>Eukaryota</taxon>
        <taxon>Viridiplantae</taxon>
        <taxon>Streptophyta</taxon>
        <taxon>Embryophyta</taxon>
        <taxon>Tracheophyta</taxon>
        <taxon>Spermatophyta</taxon>
        <taxon>Magnoliopsida</taxon>
        <taxon>eudicotyledons</taxon>
        <taxon>Gunneridae</taxon>
        <taxon>Pentapetalae</taxon>
        <taxon>rosids</taxon>
        <taxon>malvids</taxon>
        <taxon>Sapindales</taxon>
        <taxon>Sapindaceae</taxon>
        <taxon>Hippocastanoideae</taxon>
        <taxon>Acereae</taxon>
        <taxon>Acer</taxon>
    </lineage>
</organism>